<evidence type="ECO:0000256" key="7">
    <source>
        <dbReference type="ARBA" id="ARBA00038093"/>
    </source>
</evidence>
<keyword evidence="6" id="KW-0460">Magnesium</keyword>
<keyword evidence="3" id="KW-0540">Nuclease</keyword>
<dbReference type="AlphaFoldDB" id="A0AAU7ZIN3"/>
<name>A0AAU7ZIN3_9BACT</name>
<keyword evidence="4" id="KW-0479">Metal-binding</keyword>
<dbReference type="PANTHER" id="PTHR33653:SF1">
    <property type="entry name" value="RIBONUCLEASE VAPC2"/>
    <property type="match status" value="1"/>
</dbReference>
<sequence>MKYLLDTDLVSQYTKRPPDPRVDAWVQRTDDSDLYICGITYAELWYGINLLPPGKRRSELESWIEDDLYMQFFNRVVGFSLDVARRYGSLMARAKKNGHNPSSMDVLIAATAAANGMAVATLNRKDFEKLGVELVEF</sequence>
<dbReference type="PANTHER" id="PTHR33653">
    <property type="entry name" value="RIBONUCLEASE VAPC2"/>
    <property type="match status" value="1"/>
</dbReference>
<keyword evidence="2" id="KW-1277">Toxin-antitoxin system</keyword>
<organism evidence="9">
    <name type="scientific">Tunturiibacter empetritectus</name>
    <dbReference type="NCBI Taxonomy" id="3069691"/>
    <lineage>
        <taxon>Bacteria</taxon>
        <taxon>Pseudomonadati</taxon>
        <taxon>Acidobacteriota</taxon>
        <taxon>Terriglobia</taxon>
        <taxon>Terriglobales</taxon>
        <taxon>Acidobacteriaceae</taxon>
        <taxon>Tunturiibacter</taxon>
    </lineage>
</organism>
<accession>A0AAU7ZIN3</accession>
<gene>
    <name evidence="9" type="ORF">RBB75_09060</name>
</gene>
<evidence type="ECO:0000259" key="8">
    <source>
        <dbReference type="Pfam" id="PF01850"/>
    </source>
</evidence>
<evidence type="ECO:0000256" key="2">
    <source>
        <dbReference type="ARBA" id="ARBA00022649"/>
    </source>
</evidence>
<dbReference type="KEGG" id="temp:RBB75_09060"/>
<dbReference type="InterPro" id="IPR050556">
    <property type="entry name" value="Type_II_TA_system_RNase"/>
</dbReference>
<evidence type="ECO:0000256" key="6">
    <source>
        <dbReference type="ARBA" id="ARBA00022842"/>
    </source>
</evidence>
<comment type="similarity">
    <text evidence="7">Belongs to the PINc/VapC protein family.</text>
</comment>
<dbReference type="GO" id="GO:0046872">
    <property type="term" value="F:metal ion binding"/>
    <property type="evidence" value="ECO:0007669"/>
    <property type="project" value="UniProtKB-KW"/>
</dbReference>
<dbReference type="Pfam" id="PF01850">
    <property type="entry name" value="PIN"/>
    <property type="match status" value="1"/>
</dbReference>
<evidence type="ECO:0000256" key="4">
    <source>
        <dbReference type="ARBA" id="ARBA00022723"/>
    </source>
</evidence>
<feature type="domain" description="PIN" evidence="8">
    <location>
        <begin position="3"/>
        <end position="130"/>
    </location>
</feature>
<proteinExistence type="inferred from homology"/>
<evidence type="ECO:0000256" key="3">
    <source>
        <dbReference type="ARBA" id="ARBA00022722"/>
    </source>
</evidence>
<evidence type="ECO:0000256" key="5">
    <source>
        <dbReference type="ARBA" id="ARBA00022801"/>
    </source>
</evidence>
<evidence type="ECO:0000313" key="9">
    <source>
        <dbReference type="EMBL" id="XCB28458.1"/>
    </source>
</evidence>
<dbReference type="GO" id="GO:0004518">
    <property type="term" value="F:nuclease activity"/>
    <property type="evidence" value="ECO:0007669"/>
    <property type="project" value="UniProtKB-KW"/>
</dbReference>
<dbReference type="EMBL" id="CP132932">
    <property type="protein sequence ID" value="XCB28458.1"/>
    <property type="molecule type" value="Genomic_DNA"/>
</dbReference>
<comment type="cofactor">
    <cofactor evidence="1">
        <name>Mg(2+)</name>
        <dbReference type="ChEBI" id="CHEBI:18420"/>
    </cofactor>
</comment>
<dbReference type="InterPro" id="IPR029060">
    <property type="entry name" value="PIN-like_dom_sf"/>
</dbReference>
<dbReference type="SUPFAM" id="SSF88723">
    <property type="entry name" value="PIN domain-like"/>
    <property type="match status" value="1"/>
</dbReference>
<keyword evidence="5" id="KW-0378">Hydrolase</keyword>
<reference evidence="9" key="2">
    <citation type="journal article" date="2024" name="Environ. Microbiol.">
        <title>Genome analysis and description of Tunturibacter gen. nov. expands the diversity of Terriglobia in tundra soils.</title>
        <authorList>
            <person name="Messyasz A."/>
            <person name="Mannisto M.K."/>
            <person name="Kerkhof L.J."/>
            <person name="Haggblom M.M."/>
        </authorList>
    </citation>
    <scope>NUCLEOTIDE SEQUENCE</scope>
    <source>
        <strain evidence="9">M8UP23</strain>
    </source>
</reference>
<dbReference type="InterPro" id="IPR002716">
    <property type="entry name" value="PIN_dom"/>
</dbReference>
<dbReference type="RefSeq" id="WP_257031308.1">
    <property type="nucleotide sequence ID" value="NZ_CP132932.1"/>
</dbReference>
<evidence type="ECO:0000256" key="1">
    <source>
        <dbReference type="ARBA" id="ARBA00001946"/>
    </source>
</evidence>
<protein>
    <submittedName>
        <fullName evidence="9">PIN domain-containing protein</fullName>
    </submittedName>
</protein>
<dbReference type="Gene3D" id="3.40.50.1010">
    <property type="entry name" value="5'-nuclease"/>
    <property type="match status" value="1"/>
</dbReference>
<reference evidence="9" key="1">
    <citation type="submission" date="2023-08" db="EMBL/GenBank/DDBJ databases">
        <authorList>
            <person name="Messyasz A."/>
            <person name="Mannisto M.K."/>
            <person name="Kerkhof L.J."/>
            <person name="Haggblom M."/>
        </authorList>
    </citation>
    <scope>NUCLEOTIDE SEQUENCE</scope>
    <source>
        <strain evidence="9">M8UP23</strain>
    </source>
</reference>
<dbReference type="GO" id="GO:0016787">
    <property type="term" value="F:hydrolase activity"/>
    <property type="evidence" value="ECO:0007669"/>
    <property type="project" value="UniProtKB-KW"/>
</dbReference>